<keyword evidence="3" id="KW-1133">Transmembrane helix</keyword>
<accession>A0A9J6QQZ8</accession>
<evidence type="ECO:0000256" key="1">
    <source>
        <dbReference type="ARBA" id="ARBA00004370"/>
    </source>
</evidence>
<keyword evidence="2" id="KW-0812">Transmembrane</keyword>
<evidence type="ECO:0000313" key="6">
    <source>
        <dbReference type="Proteomes" id="UP001065549"/>
    </source>
</evidence>
<evidence type="ECO:0000256" key="3">
    <source>
        <dbReference type="ARBA" id="ARBA00022989"/>
    </source>
</evidence>
<name>A0A9J6QQZ8_9FIRM</name>
<gene>
    <name evidence="5" type="ORF">OBO34_15385</name>
</gene>
<dbReference type="EMBL" id="JAOSHN010000006">
    <property type="protein sequence ID" value="MCU7379728.1"/>
    <property type="molecule type" value="Genomic_DNA"/>
</dbReference>
<sequence>MKNLIIRTAVLVILWVNMILAHKGLSPLPIDEAGATELTSDILAAAATLWAWWKNNNVTKAARAGQLVTDEIKSENVVGNCEVDFTEDDLLDDIEQE</sequence>
<dbReference type="Pfam" id="PF04688">
    <property type="entry name" value="Holin_SPP1"/>
    <property type="match status" value="1"/>
</dbReference>
<evidence type="ECO:0000256" key="4">
    <source>
        <dbReference type="ARBA" id="ARBA00023136"/>
    </source>
</evidence>
<reference evidence="5" key="1">
    <citation type="submission" date="2022-09" db="EMBL/GenBank/DDBJ databases">
        <title>Culturomic study of gut microbiota in children with autism spectrum disorder.</title>
        <authorList>
            <person name="Efimov B.A."/>
            <person name="Chaplin A.V."/>
            <person name="Sokolova S.R."/>
            <person name="Pikina A.P."/>
            <person name="Korzhanova M."/>
            <person name="Belova V."/>
            <person name="Korostin D."/>
        </authorList>
    </citation>
    <scope>NUCLEOTIDE SEQUENCE</scope>
    <source>
        <strain evidence="5">ASD5510</strain>
    </source>
</reference>
<dbReference type="AlphaFoldDB" id="A0A9J6QQZ8"/>
<keyword evidence="4" id="KW-0472">Membrane</keyword>
<protein>
    <submittedName>
        <fullName evidence="5">Phage holin</fullName>
    </submittedName>
</protein>
<evidence type="ECO:0000313" key="5">
    <source>
        <dbReference type="EMBL" id="MCU7379728.1"/>
    </source>
</evidence>
<proteinExistence type="predicted"/>
<organism evidence="5 6">
    <name type="scientific">Hominibacterium faecale</name>
    <dbReference type="NCBI Taxonomy" id="2839743"/>
    <lineage>
        <taxon>Bacteria</taxon>
        <taxon>Bacillati</taxon>
        <taxon>Bacillota</taxon>
        <taxon>Clostridia</taxon>
        <taxon>Peptostreptococcales</taxon>
        <taxon>Anaerovoracaceae</taxon>
        <taxon>Hominibacterium</taxon>
    </lineage>
</organism>
<dbReference type="Proteomes" id="UP001065549">
    <property type="component" value="Unassembled WGS sequence"/>
</dbReference>
<evidence type="ECO:0000256" key="2">
    <source>
        <dbReference type="ARBA" id="ARBA00022692"/>
    </source>
</evidence>
<comment type="caution">
    <text evidence="5">The sequence shown here is derived from an EMBL/GenBank/DDBJ whole genome shotgun (WGS) entry which is preliminary data.</text>
</comment>
<dbReference type="NCBIfam" id="TIGR01592">
    <property type="entry name" value="holin_SPP1"/>
    <property type="match status" value="1"/>
</dbReference>
<comment type="subcellular location">
    <subcellularLocation>
        <location evidence="1">Membrane</location>
    </subcellularLocation>
</comment>
<dbReference type="RefSeq" id="WP_269478629.1">
    <property type="nucleotide sequence ID" value="NZ_JAOSHN010000006.1"/>
</dbReference>
<dbReference type="GO" id="GO:0016020">
    <property type="term" value="C:membrane"/>
    <property type="evidence" value="ECO:0007669"/>
    <property type="project" value="UniProtKB-SubCell"/>
</dbReference>
<keyword evidence="6" id="KW-1185">Reference proteome</keyword>
<dbReference type="InterPro" id="IPR006479">
    <property type="entry name" value="Holin"/>
</dbReference>